<feature type="signal peptide" evidence="3">
    <location>
        <begin position="1"/>
        <end position="20"/>
    </location>
</feature>
<dbReference type="InterPro" id="IPR005770">
    <property type="entry name" value="PhnD"/>
</dbReference>
<evidence type="ECO:0000256" key="3">
    <source>
        <dbReference type="SAM" id="SignalP"/>
    </source>
</evidence>
<name>A0ABQ6YYD8_9ENTE</name>
<comment type="caution">
    <text evidence="4">The sequence shown here is derived from an EMBL/GenBank/DDBJ whole genome shotgun (WGS) entry which is preliminary data.</text>
</comment>
<dbReference type="PANTHER" id="PTHR35841:SF1">
    <property type="entry name" value="PHOSPHONATES-BINDING PERIPLASMIC PROTEIN"/>
    <property type="match status" value="1"/>
</dbReference>
<evidence type="ECO:0000256" key="2">
    <source>
        <dbReference type="ARBA" id="ARBA00022729"/>
    </source>
</evidence>
<proteinExistence type="inferred from homology"/>
<keyword evidence="5" id="KW-1185">Reference proteome</keyword>
<dbReference type="RefSeq" id="WP_161902438.1">
    <property type="nucleotide sequence ID" value="NZ_MAEL01000044.1"/>
</dbReference>
<feature type="chain" id="PRO_5047480300" evidence="3">
    <location>
        <begin position="21"/>
        <end position="301"/>
    </location>
</feature>
<organism evidence="4 5">
    <name type="scientific">Candidatus Enterococcus willemsii</name>
    <dbReference type="NCBI Taxonomy" id="1857215"/>
    <lineage>
        <taxon>Bacteria</taxon>
        <taxon>Bacillati</taxon>
        <taxon>Bacillota</taxon>
        <taxon>Bacilli</taxon>
        <taxon>Lactobacillales</taxon>
        <taxon>Enterococcaceae</taxon>
        <taxon>Enterococcus</taxon>
    </lineage>
</organism>
<dbReference type="Gene3D" id="3.40.190.10">
    <property type="entry name" value="Periplasmic binding protein-like II"/>
    <property type="match status" value="2"/>
</dbReference>
<dbReference type="PROSITE" id="PS51257">
    <property type="entry name" value="PROKAR_LIPOPROTEIN"/>
    <property type="match status" value="1"/>
</dbReference>
<dbReference type="PANTHER" id="PTHR35841">
    <property type="entry name" value="PHOSPHONATES-BINDING PERIPLASMIC PROTEIN"/>
    <property type="match status" value="1"/>
</dbReference>
<keyword evidence="2 3" id="KW-0732">Signal</keyword>
<dbReference type="NCBIfam" id="TIGR01098">
    <property type="entry name" value="3A0109s03R"/>
    <property type="match status" value="1"/>
</dbReference>
<dbReference type="SUPFAM" id="SSF53850">
    <property type="entry name" value="Periplasmic binding protein-like II"/>
    <property type="match status" value="1"/>
</dbReference>
<accession>A0ABQ6YYD8</accession>
<dbReference type="Proteomes" id="UP000782705">
    <property type="component" value="Unassembled WGS sequence"/>
</dbReference>
<protein>
    <submittedName>
        <fullName evidence="4">Phosphate ABC transporter substrate-binding protein</fullName>
    </submittedName>
</protein>
<evidence type="ECO:0000313" key="4">
    <source>
        <dbReference type="EMBL" id="KAF1303067.1"/>
    </source>
</evidence>
<sequence>MKKLSLGLGLVFLLSAGLLAGCGNSKDTTAKEIDKLTIVQMPDENNPDAGTKNEEFRKDMSDALGVEVEELEGGEYSVGIEAMKAGKLDVLLVSPMSYYQAKKIANVEPLVTTTSMGEVPYKTDFIVSKDDTKTKNLADLKGKTFAFVDPASSSGYMFPKAKLVQELGLNADKLENPGYFFESVTYSGKHDSSVVGVAKGDYQAAAVTAQIIPDLVEAGLINEGDIRVVGETDVIPNACYVIRADLPQEMKEKIKEFYLGYENEAYFESFYGDKGIRFIEAKDEDYKVIDEMVKALNLEEE</sequence>
<dbReference type="EMBL" id="MAEL01000044">
    <property type="protein sequence ID" value="KAF1303067.1"/>
    <property type="molecule type" value="Genomic_DNA"/>
</dbReference>
<reference evidence="4 5" key="1">
    <citation type="submission" date="2016-06" db="EMBL/GenBank/DDBJ databases">
        <title>Four novel species of enterococci isolated from chicken manure.</title>
        <authorList>
            <person name="Van Tyne D."/>
        </authorList>
    </citation>
    <scope>NUCLEOTIDE SEQUENCE [LARGE SCALE GENOMIC DNA]</scope>
    <source>
        <strain evidence="4 5">CU12B</strain>
    </source>
</reference>
<evidence type="ECO:0000256" key="1">
    <source>
        <dbReference type="ARBA" id="ARBA00007162"/>
    </source>
</evidence>
<comment type="similarity">
    <text evidence="1">Belongs to the phosphate/phosphite/phosphonate binding protein family.</text>
</comment>
<dbReference type="Pfam" id="PF12974">
    <property type="entry name" value="Phosphonate-bd"/>
    <property type="match status" value="1"/>
</dbReference>
<gene>
    <name evidence="4" type="ORF">BAU17_08020</name>
</gene>
<evidence type="ECO:0000313" key="5">
    <source>
        <dbReference type="Proteomes" id="UP000782705"/>
    </source>
</evidence>